<dbReference type="PROSITE" id="PS51767">
    <property type="entry name" value="PEPTIDASE_A1"/>
    <property type="match status" value="1"/>
</dbReference>
<evidence type="ECO:0000313" key="5">
    <source>
        <dbReference type="Proteomes" id="UP001385951"/>
    </source>
</evidence>
<dbReference type="EMBL" id="JASBNA010000039">
    <property type="protein sequence ID" value="KAK7681795.1"/>
    <property type="molecule type" value="Genomic_DNA"/>
</dbReference>
<organism evidence="4 5">
    <name type="scientific">Cerrena zonata</name>
    <dbReference type="NCBI Taxonomy" id="2478898"/>
    <lineage>
        <taxon>Eukaryota</taxon>
        <taxon>Fungi</taxon>
        <taxon>Dikarya</taxon>
        <taxon>Basidiomycota</taxon>
        <taxon>Agaricomycotina</taxon>
        <taxon>Agaricomycetes</taxon>
        <taxon>Polyporales</taxon>
        <taxon>Cerrenaceae</taxon>
        <taxon>Cerrena</taxon>
    </lineage>
</organism>
<feature type="domain" description="Peptidase A1" evidence="3">
    <location>
        <begin position="167"/>
        <end position="501"/>
    </location>
</feature>
<comment type="caution">
    <text evidence="4">The sequence shown here is derived from an EMBL/GenBank/DDBJ whole genome shotgun (WGS) entry which is preliminary data.</text>
</comment>
<dbReference type="Gene3D" id="2.40.70.10">
    <property type="entry name" value="Acid Proteases"/>
    <property type="match status" value="1"/>
</dbReference>
<keyword evidence="5" id="KW-1185">Reference proteome</keyword>
<evidence type="ECO:0000313" key="4">
    <source>
        <dbReference type="EMBL" id="KAK7681795.1"/>
    </source>
</evidence>
<keyword evidence="2" id="KW-0472">Membrane</keyword>
<feature type="region of interest" description="Disordered" evidence="1">
    <location>
        <begin position="541"/>
        <end position="582"/>
    </location>
</feature>
<dbReference type="SUPFAM" id="SSF50630">
    <property type="entry name" value="Acid proteases"/>
    <property type="match status" value="1"/>
</dbReference>
<feature type="compositionally biased region" description="Low complexity" evidence="1">
    <location>
        <begin position="543"/>
        <end position="582"/>
    </location>
</feature>
<keyword evidence="2" id="KW-0812">Transmembrane</keyword>
<accession>A0AAW0FK44</accession>
<evidence type="ECO:0000256" key="1">
    <source>
        <dbReference type="SAM" id="MobiDB-lite"/>
    </source>
</evidence>
<gene>
    <name evidence="4" type="ORF">QCA50_015142</name>
</gene>
<evidence type="ECO:0000256" key="2">
    <source>
        <dbReference type="SAM" id="Phobius"/>
    </source>
</evidence>
<sequence length="713" mass="77646">MNPVSSKDLSFRKRTTRTHVLLRSQNSDARCWTTTANTGNRSCSTSTIMERILLLEMGGFRTPSYSRPHPFSMQMTRAYHSSKARLGKQRRAYKHLVLKLAAPLCSVPFLPFFQSVFDSEMYSRSVISLFLGLGVSAIGVNGLRVPLKRGSSGGGSIELSSVEDEGLYGEILIAATPVIVELDTISSDFYVDTDLLTSSDMRDTPFGPFHYLDRNFDSKNGTMKVGDITLGKLVVLEQAFIGAPGYGHGEVEGKIGLGPPDESYLNFTVAETKLHTIGRPGSSPQYNGNSLIKNMLTIRDDILPVATFSITHNGNNNDNKSDAGTFTVGEIIDEYESVQAEPKLPVVSDDGWYTFIQGFAVNGKSIASPTSPSQAQISVPKGKNLVLLDVKEPGMLAPREVVDAIYDVPGAVFVEDAGTYDVPCDTKVNVSIVFSRSVTYTMHPIDITVPIVDTKTGVTTCRGTFRYNRIAYNEPDARIGIPFLRNHYSVLNYGRWVKDGEKDPYMQFLSMNTPEKAWLEFDSLNQIRLGNVIDGEVEPSVPASALRSSTRSSSVASRTSKTSSPTSTTLSRTTSTRTRASPIPTLSLTAMPSSIPSMSFPSSLSIPSNFPSSLSIPSFSLPSMAFPSQFDFPSASDFPLFAGALGTSDDDGTPDLAYLTRMNYIAIGLLGLVVLLLIVTIAITLRKNQRYAGGKRGRYEAVGFPTTTTKYDP</sequence>
<reference evidence="4 5" key="1">
    <citation type="submission" date="2022-09" db="EMBL/GenBank/DDBJ databases">
        <authorList>
            <person name="Palmer J.M."/>
        </authorList>
    </citation>
    <scope>NUCLEOTIDE SEQUENCE [LARGE SCALE GENOMIC DNA]</scope>
    <source>
        <strain evidence="4 5">DSM 7382</strain>
    </source>
</reference>
<protein>
    <recommendedName>
        <fullName evidence="3">Peptidase A1 domain-containing protein</fullName>
    </recommendedName>
</protein>
<dbReference type="InterPro" id="IPR033121">
    <property type="entry name" value="PEPTIDASE_A1"/>
</dbReference>
<dbReference type="Pfam" id="PF00026">
    <property type="entry name" value="Asp"/>
    <property type="match status" value="1"/>
</dbReference>
<dbReference type="InterPro" id="IPR021109">
    <property type="entry name" value="Peptidase_aspartic_dom_sf"/>
</dbReference>
<dbReference type="Proteomes" id="UP001385951">
    <property type="component" value="Unassembled WGS sequence"/>
</dbReference>
<dbReference type="AlphaFoldDB" id="A0AAW0FK44"/>
<name>A0AAW0FK44_9APHY</name>
<proteinExistence type="predicted"/>
<keyword evidence="2" id="KW-1133">Transmembrane helix</keyword>
<evidence type="ECO:0000259" key="3">
    <source>
        <dbReference type="PROSITE" id="PS51767"/>
    </source>
</evidence>
<feature type="transmembrane region" description="Helical" evidence="2">
    <location>
        <begin position="664"/>
        <end position="685"/>
    </location>
</feature>